<feature type="domain" description="GRF-type" evidence="7">
    <location>
        <begin position="273"/>
        <end position="315"/>
    </location>
</feature>
<keyword evidence="9" id="KW-1185">Reference proteome</keyword>
<evidence type="ECO:0000313" key="9">
    <source>
        <dbReference type="Proteomes" id="UP001552299"/>
    </source>
</evidence>
<keyword evidence="2 4" id="KW-0863">Zinc-finger</keyword>
<sequence>MNRCAPPTCSTLLPPSDSPAFQMLQRNAALELTEQFHPKGYPDPPCEFIPFPISLTSAPSLTPTGSHAISSPSLPSLSPSKHAGRDASSCEEPKVHSLQLIQSLDSHSGDVIPCWIDSGTQQEEEESSVPIEPTFRGNGDNEDEEPSRPLKLVITEPAKHCSEKTLEDMIERDWRVFHENCNIFYQESRIPLPMHKWSQSKLSTKLLKEVEKAGCRSSQIFLAALLSWAAYLPHGSSRRILWLSQAADCLTFQMSSTNLSATKDRRTRSRVYCHCHLNCVLYTCHRGPYSGRKIYRCINNRTEDDCRYFKWIDEVEDASYGTHDEYEGFEAKICKKLDWIIFLIKVFIATVLLDIAIRLWLGSILGKNGLLQLLDLSSNKLTDNLSSDL</sequence>
<dbReference type="InterPro" id="IPR010666">
    <property type="entry name" value="Znf_GRF"/>
</dbReference>
<evidence type="ECO:0000256" key="4">
    <source>
        <dbReference type="PROSITE-ProRule" id="PRU01343"/>
    </source>
</evidence>
<name>A0ABD0UR10_DENTH</name>
<accession>A0ABD0UR10</accession>
<evidence type="ECO:0000256" key="1">
    <source>
        <dbReference type="ARBA" id="ARBA00022723"/>
    </source>
</evidence>
<evidence type="ECO:0000256" key="5">
    <source>
        <dbReference type="SAM" id="MobiDB-lite"/>
    </source>
</evidence>
<feature type="compositionally biased region" description="Low complexity" evidence="5">
    <location>
        <begin position="70"/>
        <end position="80"/>
    </location>
</feature>
<evidence type="ECO:0000256" key="3">
    <source>
        <dbReference type="ARBA" id="ARBA00022833"/>
    </source>
</evidence>
<keyword evidence="3" id="KW-0862">Zinc</keyword>
<feature type="region of interest" description="Disordered" evidence="5">
    <location>
        <begin position="120"/>
        <end position="147"/>
    </location>
</feature>
<evidence type="ECO:0000259" key="7">
    <source>
        <dbReference type="PROSITE" id="PS51999"/>
    </source>
</evidence>
<dbReference type="AlphaFoldDB" id="A0ABD0UR10"/>
<reference evidence="8 9" key="1">
    <citation type="journal article" date="2024" name="Plant Biotechnol. J.">
        <title>Dendrobium thyrsiflorum genome and its molecular insights into genes involved in important horticultural traits.</title>
        <authorList>
            <person name="Chen B."/>
            <person name="Wang J.Y."/>
            <person name="Zheng P.J."/>
            <person name="Li K.L."/>
            <person name="Liang Y.M."/>
            <person name="Chen X.F."/>
            <person name="Zhang C."/>
            <person name="Zhao X."/>
            <person name="He X."/>
            <person name="Zhang G.Q."/>
            <person name="Liu Z.J."/>
            <person name="Xu Q."/>
        </authorList>
    </citation>
    <scope>NUCLEOTIDE SEQUENCE [LARGE SCALE GENOMIC DNA]</scope>
    <source>
        <strain evidence="8">GZMU011</strain>
    </source>
</reference>
<feature type="transmembrane region" description="Helical" evidence="6">
    <location>
        <begin position="339"/>
        <end position="361"/>
    </location>
</feature>
<evidence type="ECO:0000256" key="2">
    <source>
        <dbReference type="ARBA" id="ARBA00022771"/>
    </source>
</evidence>
<feature type="region of interest" description="Disordered" evidence="5">
    <location>
        <begin position="61"/>
        <end position="88"/>
    </location>
</feature>
<keyword evidence="6" id="KW-0472">Membrane</keyword>
<keyword evidence="6" id="KW-0812">Transmembrane</keyword>
<dbReference type="Proteomes" id="UP001552299">
    <property type="component" value="Unassembled WGS sequence"/>
</dbReference>
<dbReference type="PROSITE" id="PS51999">
    <property type="entry name" value="ZF_GRF"/>
    <property type="match status" value="1"/>
</dbReference>
<dbReference type="EMBL" id="JANQDX010000012">
    <property type="protein sequence ID" value="KAL0914990.1"/>
    <property type="molecule type" value="Genomic_DNA"/>
</dbReference>
<keyword evidence="6" id="KW-1133">Transmembrane helix</keyword>
<evidence type="ECO:0000256" key="6">
    <source>
        <dbReference type="SAM" id="Phobius"/>
    </source>
</evidence>
<dbReference type="Pfam" id="PF06839">
    <property type="entry name" value="Zn_ribbon_GRF"/>
    <property type="match status" value="1"/>
</dbReference>
<comment type="caution">
    <text evidence="8">The sequence shown here is derived from an EMBL/GenBank/DDBJ whole genome shotgun (WGS) entry which is preliminary data.</text>
</comment>
<keyword evidence="1" id="KW-0479">Metal-binding</keyword>
<dbReference type="GO" id="GO:0008270">
    <property type="term" value="F:zinc ion binding"/>
    <property type="evidence" value="ECO:0007669"/>
    <property type="project" value="UniProtKB-KW"/>
</dbReference>
<proteinExistence type="predicted"/>
<gene>
    <name evidence="8" type="ORF">M5K25_015385</name>
</gene>
<protein>
    <recommendedName>
        <fullName evidence="7">GRF-type domain-containing protein</fullName>
    </recommendedName>
</protein>
<evidence type="ECO:0000313" key="8">
    <source>
        <dbReference type="EMBL" id="KAL0914990.1"/>
    </source>
</evidence>
<organism evidence="8 9">
    <name type="scientific">Dendrobium thyrsiflorum</name>
    <name type="common">Pinecone-like raceme dendrobium</name>
    <name type="synonym">Orchid</name>
    <dbReference type="NCBI Taxonomy" id="117978"/>
    <lineage>
        <taxon>Eukaryota</taxon>
        <taxon>Viridiplantae</taxon>
        <taxon>Streptophyta</taxon>
        <taxon>Embryophyta</taxon>
        <taxon>Tracheophyta</taxon>
        <taxon>Spermatophyta</taxon>
        <taxon>Magnoliopsida</taxon>
        <taxon>Liliopsida</taxon>
        <taxon>Asparagales</taxon>
        <taxon>Orchidaceae</taxon>
        <taxon>Epidendroideae</taxon>
        <taxon>Malaxideae</taxon>
        <taxon>Dendrobiinae</taxon>
        <taxon>Dendrobium</taxon>
    </lineage>
</organism>